<dbReference type="InterPro" id="IPR002201">
    <property type="entry name" value="Glyco_trans_9"/>
</dbReference>
<sequence length="424" mass="46649">MPGILSSAACFCLSSTGGARLPVNPPGSKNQAHPKARKYGKSAVSAHTHAFMIRSHKGPIALRMSTSTRPLVIRFGRVGDTLLLQPLLRRLHARYGEPCTLLAAGRYAIDLYHDQPDVADVMALRAHHRPLLLSPEQWRVVCVLRRMRDVPVYVCEPQARALERIRLLLRLAGIPDSHCVFLDDVPPGEDGHWIEYLLRLADMTPPAFRDRFAQVTQTTSAVPTFHVGVADRAACSQWLVERGLAGHPLVLLQPANKRTIRRGGVREASDDDKSWPTENWVRVILAIRAQMPQARVLLCGSPAEHRYLETIRTTVARPGVDVIAKELPLPRLKALLAVAHSMISVDTGPAHIAAAMGCPLVVMFGAVSPKHWRPRAHHADAVRVLGGPPLSTRVDAIAPEAVIDAWLSLPSREREAALCGRDER</sequence>
<dbReference type="CDD" id="cd03789">
    <property type="entry name" value="GT9_LPS_heptosyltransferase"/>
    <property type="match status" value="1"/>
</dbReference>
<keyword evidence="4" id="KW-1185">Reference proteome</keyword>
<dbReference type="AlphaFoldDB" id="A0A370WRS9"/>
<dbReference type="PANTHER" id="PTHR30160:SF1">
    <property type="entry name" value="LIPOPOLYSACCHARIDE 1,2-N-ACETYLGLUCOSAMINETRANSFERASE-RELATED"/>
    <property type="match status" value="1"/>
</dbReference>
<organism evidence="3 4">
    <name type="scientific">Dyella monticola</name>
    <dbReference type="NCBI Taxonomy" id="1927958"/>
    <lineage>
        <taxon>Bacteria</taxon>
        <taxon>Pseudomonadati</taxon>
        <taxon>Pseudomonadota</taxon>
        <taxon>Gammaproteobacteria</taxon>
        <taxon>Lysobacterales</taxon>
        <taxon>Rhodanobacteraceae</taxon>
        <taxon>Dyella</taxon>
    </lineage>
</organism>
<accession>A0A370WRS9</accession>
<keyword evidence="1" id="KW-0328">Glycosyltransferase</keyword>
<evidence type="ECO:0000256" key="2">
    <source>
        <dbReference type="ARBA" id="ARBA00022679"/>
    </source>
</evidence>
<evidence type="ECO:0000313" key="3">
    <source>
        <dbReference type="EMBL" id="RDS78834.1"/>
    </source>
</evidence>
<gene>
    <name evidence="3" type="ORF">DWU98_20940</name>
</gene>
<dbReference type="GO" id="GO:0009244">
    <property type="term" value="P:lipopolysaccharide core region biosynthetic process"/>
    <property type="evidence" value="ECO:0007669"/>
    <property type="project" value="TreeGrafter"/>
</dbReference>
<dbReference type="GO" id="GO:0005829">
    <property type="term" value="C:cytosol"/>
    <property type="evidence" value="ECO:0007669"/>
    <property type="project" value="TreeGrafter"/>
</dbReference>
<keyword evidence="2 3" id="KW-0808">Transferase</keyword>
<evidence type="ECO:0000256" key="1">
    <source>
        <dbReference type="ARBA" id="ARBA00022676"/>
    </source>
</evidence>
<dbReference type="GO" id="GO:0008713">
    <property type="term" value="F:ADP-heptose-lipopolysaccharide heptosyltransferase activity"/>
    <property type="evidence" value="ECO:0007669"/>
    <property type="project" value="TreeGrafter"/>
</dbReference>
<name>A0A370WRS9_9GAMM</name>
<dbReference type="InterPro" id="IPR051199">
    <property type="entry name" value="LPS_LOS_Heptosyltrfase"/>
</dbReference>
<dbReference type="Pfam" id="PF01075">
    <property type="entry name" value="Glyco_transf_9"/>
    <property type="match status" value="1"/>
</dbReference>
<comment type="caution">
    <text evidence="3">The sequence shown here is derived from an EMBL/GenBank/DDBJ whole genome shotgun (WGS) entry which is preliminary data.</text>
</comment>
<dbReference type="Gene3D" id="3.40.50.2000">
    <property type="entry name" value="Glycogen Phosphorylase B"/>
    <property type="match status" value="2"/>
</dbReference>
<protein>
    <submittedName>
        <fullName evidence="3">Lipopolysaccharide heptosyltransferase family protein</fullName>
    </submittedName>
</protein>
<reference evidence="3 4" key="1">
    <citation type="submission" date="2018-07" db="EMBL/GenBank/DDBJ databases">
        <title>Dyella monticola sp. nov. and Dyella psychrodurans sp. nov. isolated from monsoon evergreen broad-leaved forest soil of Dinghu Mountain, China.</title>
        <authorList>
            <person name="Gao Z."/>
            <person name="Qiu L."/>
        </authorList>
    </citation>
    <scope>NUCLEOTIDE SEQUENCE [LARGE SCALE GENOMIC DNA]</scope>
    <source>
        <strain evidence="3 4">4G-K06</strain>
    </source>
</reference>
<dbReference type="PANTHER" id="PTHR30160">
    <property type="entry name" value="TETRAACYLDISACCHARIDE 4'-KINASE-RELATED"/>
    <property type="match status" value="1"/>
</dbReference>
<dbReference type="EMBL" id="QRBE01000022">
    <property type="protein sequence ID" value="RDS78834.1"/>
    <property type="molecule type" value="Genomic_DNA"/>
</dbReference>
<dbReference type="Proteomes" id="UP000254258">
    <property type="component" value="Unassembled WGS sequence"/>
</dbReference>
<dbReference type="SUPFAM" id="SSF53756">
    <property type="entry name" value="UDP-Glycosyltransferase/glycogen phosphorylase"/>
    <property type="match status" value="1"/>
</dbReference>
<proteinExistence type="predicted"/>
<evidence type="ECO:0000313" key="4">
    <source>
        <dbReference type="Proteomes" id="UP000254258"/>
    </source>
</evidence>